<reference evidence="2 3" key="1">
    <citation type="submission" date="2024-08" db="EMBL/GenBank/DDBJ databases">
        <authorList>
            <person name="Feng Z."/>
            <person name="Ronholm J."/>
        </authorList>
    </citation>
    <scope>NUCLEOTIDE SEQUENCE [LARGE SCALE GENOMIC DNA]</scope>
    <source>
        <strain evidence="2 3">4-AB0-8</strain>
    </source>
</reference>
<dbReference type="Proteomes" id="UP001567350">
    <property type="component" value="Unassembled WGS sequence"/>
</dbReference>
<dbReference type="RefSeq" id="WP_370893435.1">
    <property type="nucleotide sequence ID" value="NZ_JBGJLR010000017.1"/>
</dbReference>
<proteinExistence type="predicted"/>
<gene>
    <name evidence="2" type="ORF">ACBP88_14095</name>
</gene>
<feature type="region of interest" description="Disordered" evidence="1">
    <location>
        <begin position="1"/>
        <end position="32"/>
    </location>
</feature>
<organism evidence="2 3">
    <name type="scientific">Comamonas jiangduensis</name>
    <dbReference type="NCBI Taxonomy" id="1194168"/>
    <lineage>
        <taxon>Bacteria</taxon>
        <taxon>Pseudomonadati</taxon>
        <taxon>Pseudomonadota</taxon>
        <taxon>Betaproteobacteria</taxon>
        <taxon>Burkholderiales</taxon>
        <taxon>Comamonadaceae</taxon>
        <taxon>Comamonas</taxon>
    </lineage>
</organism>
<protein>
    <submittedName>
        <fullName evidence="2">Uncharacterized protein</fullName>
    </submittedName>
</protein>
<sequence>MTKTTKEQRRKKRKEKELLRQKQRQAERGKRLAPWEAPKMKMFQLPKLLKENIPLEKRLDLMRSIGKDAREKFAALYPQTTKWVTEYDPLYVLSMCAFYLIASPEGTDREASGELEFHHHYLELLQAFALCQPRSYVVKPLSGQLPELQAHMQEVGRNMSLRTLEIPERLKSDEEINAYRLRTDMMAQTTAVRNWAYMHQMTKVLLDLAHSIEPAFLAVYGVAPRRFFSMLLQIAEEGQERLNDHIAKMRKCAAEDDYRNVIAAYNDAFPENIPITEEQAAGLWKEVGKKRLNLLSMLMMHADLKLADVYTFSLDRSLEILGEGTDKAALQALLEKISFRFGDLAHANKEHFVLSNPILDRPFISLGEGAYFSAVWGVLPHLLLDILEDLVWEDTSLRDLYTKSKALYLENELERIVRAGFPNGQVFTGSTWQTSAGVTYENDLTLVIDSFAIVFEAKSASVSDPARRGAPSRLSETLRELIDSPSDQALRFIDRLKSDPRVHEFRTKRGVVNKIDSGAIKHYIPVGVTLSHLGLIGSNLKKLIAAGIVDKNLEELAPSISITDLESVFELLTREVEKVHYLARRREFEAHMNYEADELDLLGLYLDNGFNIGETEYSQDVILNMVLKSKELDPYFVGSREGKPVQKPRLAMTDWWAAVLNRVSEAKFEGWLETGFILLNTTKEDQEKFEVAFKKLAMQVQEGTASHSHNWVVWETGPKRRRYVIVGYPYVVDDKEQRNSILAEAIESDANADTRGVVVIGVNMKNPHYPYDVLARRVATDLFDTLTLDASAASSDQARE</sequence>
<feature type="compositionally biased region" description="Basic and acidic residues" evidence="1">
    <location>
        <begin position="15"/>
        <end position="30"/>
    </location>
</feature>
<evidence type="ECO:0000256" key="1">
    <source>
        <dbReference type="SAM" id="MobiDB-lite"/>
    </source>
</evidence>
<evidence type="ECO:0000313" key="3">
    <source>
        <dbReference type="Proteomes" id="UP001567350"/>
    </source>
</evidence>
<name>A0ABV4IFD4_9BURK</name>
<keyword evidence="3" id="KW-1185">Reference proteome</keyword>
<dbReference type="EMBL" id="JBGJLR010000017">
    <property type="protein sequence ID" value="MEZ2740559.1"/>
    <property type="molecule type" value="Genomic_DNA"/>
</dbReference>
<evidence type="ECO:0000313" key="2">
    <source>
        <dbReference type="EMBL" id="MEZ2740559.1"/>
    </source>
</evidence>
<accession>A0ABV4IFD4</accession>
<comment type="caution">
    <text evidence="2">The sequence shown here is derived from an EMBL/GenBank/DDBJ whole genome shotgun (WGS) entry which is preliminary data.</text>
</comment>